<sequence length="255" mass="28562">MTAKTTNRTAAGRMQGPVTRPSRGPEIGRPQHLNVQYIAFAPEARTPLSTRRRQRQQQQQQQRQQQQKRHARLGYTTNHEALSLRLQLLSDTRGQRRSGGQSSEIRHGGAPSIIIAREPVWRMLYPPPSRDQESIAVTRTVEEGGVLGWRQCRALAWCARGRAAQTSERNMGLECLWWRRWSWASDEDEDEDEDEEESAAAGAAERRASDCARMNSSQDDGVFKLLLLSLSSSGSALASSVLRSPCDPSVSQLIL</sequence>
<comment type="caution">
    <text evidence="2">The sequence shown here is derived from an EMBL/GenBank/DDBJ whole genome shotgun (WGS) entry which is preliminary data.</text>
</comment>
<dbReference type="AlphaFoldDB" id="A0A9P4I027"/>
<feature type="region of interest" description="Disordered" evidence="1">
    <location>
        <begin position="187"/>
        <end position="213"/>
    </location>
</feature>
<feature type="region of interest" description="Disordered" evidence="1">
    <location>
        <begin position="91"/>
        <end position="111"/>
    </location>
</feature>
<gene>
    <name evidence="2" type="ORF">K490DRAFT_56073</name>
</gene>
<accession>A0A9P4I027</accession>
<protein>
    <submittedName>
        <fullName evidence="2">Uncharacterized protein</fullName>
    </submittedName>
</protein>
<feature type="compositionally biased region" description="Low complexity" evidence="1">
    <location>
        <begin position="56"/>
        <end position="65"/>
    </location>
</feature>
<keyword evidence="3" id="KW-1185">Reference proteome</keyword>
<feature type="region of interest" description="Disordered" evidence="1">
    <location>
        <begin position="47"/>
        <end position="75"/>
    </location>
</feature>
<reference evidence="2" key="1">
    <citation type="journal article" date="2020" name="Stud. Mycol.">
        <title>101 Dothideomycetes genomes: a test case for predicting lifestyles and emergence of pathogens.</title>
        <authorList>
            <person name="Haridas S."/>
            <person name="Albert R."/>
            <person name="Binder M."/>
            <person name="Bloem J."/>
            <person name="Labutti K."/>
            <person name="Salamov A."/>
            <person name="Andreopoulos B."/>
            <person name="Baker S."/>
            <person name="Barry K."/>
            <person name="Bills G."/>
            <person name="Bluhm B."/>
            <person name="Cannon C."/>
            <person name="Castanera R."/>
            <person name="Culley D."/>
            <person name="Daum C."/>
            <person name="Ezra D."/>
            <person name="Gonzalez J."/>
            <person name="Henrissat B."/>
            <person name="Kuo A."/>
            <person name="Liang C."/>
            <person name="Lipzen A."/>
            <person name="Lutzoni F."/>
            <person name="Magnuson J."/>
            <person name="Mondo S."/>
            <person name="Nolan M."/>
            <person name="Ohm R."/>
            <person name="Pangilinan J."/>
            <person name="Park H.-J."/>
            <person name="Ramirez L."/>
            <person name="Alfaro M."/>
            <person name="Sun H."/>
            <person name="Tritt A."/>
            <person name="Yoshinaga Y."/>
            <person name="Zwiers L.-H."/>
            <person name="Turgeon B."/>
            <person name="Goodwin S."/>
            <person name="Spatafora J."/>
            <person name="Crous P."/>
            <person name="Grigoriev I."/>
        </authorList>
    </citation>
    <scope>NUCLEOTIDE SEQUENCE</scope>
    <source>
        <strain evidence="2">CBS 121410</strain>
    </source>
</reference>
<organism evidence="2 3">
    <name type="scientific">Saccharata proteae CBS 121410</name>
    <dbReference type="NCBI Taxonomy" id="1314787"/>
    <lineage>
        <taxon>Eukaryota</taxon>
        <taxon>Fungi</taxon>
        <taxon>Dikarya</taxon>
        <taxon>Ascomycota</taxon>
        <taxon>Pezizomycotina</taxon>
        <taxon>Dothideomycetes</taxon>
        <taxon>Dothideomycetes incertae sedis</taxon>
        <taxon>Botryosphaeriales</taxon>
        <taxon>Saccharataceae</taxon>
        <taxon>Saccharata</taxon>
    </lineage>
</organism>
<name>A0A9P4I027_9PEZI</name>
<proteinExistence type="predicted"/>
<evidence type="ECO:0000313" key="3">
    <source>
        <dbReference type="Proteomes" id="UP000799776"/>
    </source>
</evidence>
<evidence type="ECO:0000256" key="1">
    <source>
        <dbReference type="SAM" id="MobiDB-lite"/>
    </source>
</evidence>
<dbReference type="EMBL" id="ML978716">
    <property type="protein sequence ID" value="KAF2088686.1"/>
    <property type="molecule type" value="Genomic_DNA"/>
</dbReference>
<dbReference type="Proteomes" id="UP000799776">
    <property type="component" value="Unassembled WGS sequence"/>
</dbReference>
<evidence type="ECO:0000313" key="2">
    <source>
        <dbReference type="EMBL" id="KAF2088686.1"/>
    </source>
</evidence>
<feature type="compositionally biased region" description="Acidic residues" evidence="1">
    <location>
        <begin position="187"/>
        <end position="198"/>
    </location>
</feature>
<feature type="region of interest" description="Disordered" evidence="1">
    <location>
        <begin position="1"/>
        <end position="31"/>
    </location>
</feature>